<dbReference type="SUPFAM" id="SSF52058">
    <property type="entry name" value="L domain-like"/>
    <property type="match status" value="1"/>
</dbReference>
<reference evidence="4" key="1">
    <citation type="submission" date="2022-05" db="EMBL/GenBank/DDBJ databases">
        <authorList>
            <person name="Park J.-S."/>
        </authorList>
    </citation>
    <scope>NUCLEOTIDE SEQUENCE</scope>
    <source>
        <strain evidence="4">2012CJ34-3</strain>
    </source>
</reference>
<keyword evidence="1 2" id="KW-0732">Signal</keyword>
<accession>A0ABT0QH25</accession>
<keyword evidence="5" id="KW-1185">Reference proteome</keyword>
<name>A0ABT0QH25_9FLAO</name>
<evidence type="ECO:0000256" key="1">
    <source>
        <dbReference type="ARBA" id="ARBA00022729"/>
    </source>
</evidence>
<feature type="domain" description="Secretion system C-terminal sorting" evidence="3">
    <location>
        <begin position="309"/>
        <end position="368"/>
    </location>
</feature>
<dbReference type="PANTHER" id="PTHR45661">
    <property type="entry name" value="SURFACE ANTIGEN"/>
    <property type="match status" value="1"/>
</dbReference>
<feature type="signal peptide" evidence="2">
    <location>
        <begin position="1"/>
        <end position="21"/>
    </location>
</feature>
<evidence type="ECO:0000313" key="4">
    <source>
        <dbReference type="EMBL" id="MCL6295255.1"/>
    </source>
</evidence>
<protein>
    <submittedName>
        <fullName evidence="4">Leucine-rich repeat protein</fullName>
    </submittedName>
</protein>
<dbReference type="PANTHER" id="PTHR45661:SF3">
    <property type="entry name" value="IG-LIKE DOMAIN-CONTAINING PROTEIN"/>
    <property type="match status" value="1"/>
</dbReference>
<proteinExistence type="predicted"/>
<evidence type="ECO:0000256" key="2">
    <source>
        <dbReference type="SAM" id="SignalP"/>
    </source>
</evidence>
<dbReference type="InterPro" id="IPR032675">
    <property type="entry name" value="LRR_dom_sf"/>
</dbReference>
<dbReference type="InterPro" id="IPR026444">
    <property type="entry name" value="Secre_tail"/>
</dbReference>
<dbReference type="InterPro" id="IPR053139">
    <property type="entry name" value="Surface_bspA-like"/>
</dbReference>
<dbReference type="RefSeq" id="WP_249972976.1">
    <property type="nucleotide sequence ID" value="NZ_JAMFLZ010000003.1"/>
</dbReference>
<dbReference type="Proteomes" id="UP001165381">
    <property type="component" value="Unassembled WGS sequence"/>
</dbReference>
<gene>
    <name evidence="4" type="ORF">M3P09_09630</name>
</gene>
<dbReference type="NCBIfam" id="TIGR04183">
    <property type="entry name" value="Por_Secre_tail"/>
    <property type="match status" value="1"/>
</dbReference>
<feature type="chain" id="PRO_5045759234" evidence="2">
    <location>
        <begin position="22"/>
        <end position="375"/>
    </location>
</feature>
<dbReference type="Gene3D" id="3.80.10.10">
    <property type="entry name" value="Ribonuclease Inhibitor"/>
    <property type="match status" value="2"/>
</dbReference>
<comment type="caution">
    <text evidence="4">The sequence shown here is derived from an EMBL/GenBank/DDBJ whole genome shotgun (WGS) entry which is preliminary data.</text>
</comment>
<dbReference type="Pfam" id="PF13306">
    <property type="entry name" value="LRR_5"/>
    <property type="match status" value="1"/>
</dbReference>
<dbReference type="InterPro" id="IPR026906">
    <property type="entry name" value="LRR_5"/>
</dbReference>
<dbReference type="Pfam" id="PF18962">
    <property type="entry name" value="Por_Secre_tail"/>
    <property type="match status" value="1"/>
</dbReference>
<evidence type="ECO:0000259" key="3">
    <source>
        <dbReference type="Pfam" id="PF18962"/>
    </source>
</evidence>
<evidence type="ECO:0000313" key="5">
    <source>
        <dbReference type="Proteomes" id="UP001165381"/>
    </source>
</evidence>
<organism evidence="4 5">
    <name type="scientific">Jejuia spongiicola</name>
    <dbReference type="NCBI Taxonomy" id="2942207"/>
    <lineage>
        <taxon>Bacteria</taxon>
        <taxon>Pseudomonadati</taxon>
        <taxon>Bacteroidota</taxon>
        <taxon>Flavobacteriia</taxon>
        <taxon>Flavobacteriales</taxon>
        <taxon>Flavobacteriaceae</taxon>
        <taxon>Jejuia</taxon>
    </lineage>
</organism>
<dbReference type="EMBL" id="JAMFLZ010000003">
    <property type="protein sequence ID" value="MCL6295255.1"/>
    <property type="molecule type" value="Genomic_DNA"/>
</dbReference>
<sequence>MKIQIHLYIFIALISFSKVTAQNFEVDGVKYNILNTTEVEVSNKPECYTGDIVIPEAVENLGVIYSVTAIGINAFYQCNGLTSINLPDSVTEIKSQAFLECTNLSSINFTSSISAIGYMAFRNCTSLLSIDLSATILTEIGGYAFLRCENTVSIILPNTLESIGDNVFHYCESLTQINIPNTVKSIGTRAFAYSGLTSIDIPSSVTLIDNYAFEVCRDMKTVNVPSSVTSIGDYAFYGNYTLEAFNIDIQVPLAITTSVFQGRNLSLVTLSVPVGSDSAYSTASIWQDFGTINGTLSTNYLEKELVIKLFPNPATTNISITGLSERSSYNVYDVVGKPILKGTLLNGNSINIENLSSGLYFLKLKNREAIKFIKP</sequence>